<proteinExistence type="inferred from homology"/>
<dbReference type="AlphaFoldDB" id="A0A848GAH6"/>
<evidence type="ECO:0000256" key="3">
    <source>
        <dbReference type="ARBA" id="ARBA00023125"/>
    </source>
</evidence>
<keyword evidence="3" id="KW-0238">DNA-binding</keyword>
<dbReference type="PRINTS" id="PR00039">
    <property type="entry name" value="HTHLYSR"/>
</dbReference>
<dbReference type="RefSeq" id="WP_169147423.1">
    <property type="nucleotide sequence ID" value="NZ_JABBGA010000019.1"/>
</dbReference>
<keyword evidence="2" id="KW-0805">Transcription regulation</keyword>
<dbReference type="EMBL" id="JABBGA010000019">
    <property type="protein sequence ID" value="NML27895.1"/>
    <property type="molecule type" value="Genomic_DNA"/>
</dbReference>
<comment type="caution">
    <text evidence="6">The sequence shown here is derived from an EMBL/GenBank/DDBJ whole genome shotgun (WGS) entry which is preliminary data.</text>
</comment>
<name>A0A848GAH6_9RHOO</name>
<dbReference type="InterPro" id="IPR036390">
    <property type="entry name" value="WH_DNA-bd_sf"/>
</dbReference>
<evidence type="ECO:0000256" key="4">
    <source>
        <dbReference type="ARBA" id="ARBA00023163"/>
    </source>
</evidence>
<organism evidence="6 7">
    <name type="scientific">Zoogloea dura</name>
    <dbReference type="NCBI Taxonomy" id="2728840"/>
    <lineage>
        <taxon>Bacteria</taxon>
        <taxon>Pseudomonadati</taxon>
        <taxon>Pseudomonadota</taxon>
        <taxon>Betaproteobacteria</taxon>
        <taxon>Rhodocyclales</taxon>
        <taxon>Zoogloeaceae</taxon>
        <taxon>Zoogloea</taxon>
    </lineage>
</organism>
<dbReference type="PANTHER" id="PTHR30118">
    <property type="entry name" value="HTH-TYPE TRANSCRIPTIONAL REGULATOR LEUO-RELATED"/>
    <property type="match status" value="1"/>
</dbReference>
<dbReference type="Pfam" id="PF03466">
    <property type="entry name" value="LysR_substrate"/>
    <property type="match status" value="1"/>
</dbReference>
<dbReference type="GO" id="GO:0003700">
    <property type="term" value="F:DNA-binding transcription factor activity"/>
    <property type="evidence" value="ECO:0007669"/>
    <property type="project" value="InterPro"/>
</dbReference>
<dbReference type="Pfam" id="PF00126">
    <property type="entry name" value="HTH_1"/>
    <property type="match status" value="1"/>
</dbReference>
<dbReference type="PANTHER" id="PTHR30118:SF15">
    <property type="entry name" value="TRANSCRIPTIONAL REGULATORY PROTEIN"/>
    <property type="match status" value="1"/>
</dbReference>
<dbReference type="InterPro" id="IPR050389">
    <property type="entry name" value="LysR-type_TF"/>
</dbReference>
<dbReference type="InterPro" id="IPR000847">
    <property type="entry name" value="LysR_HTH_N"/>
</dbReference>
<dbReference type="SUPFAM" id="SSF46785">
    <property type="entry name" value="Winged helix' DNA-binding domain"/>
    <property type="match status" value="1"/>
</dbReference>
<keyword evidence="4" id="KW-0804">Transcription</keyword>
<evidence type="ECO:0000313" key="6">
    <source>
        <dbReference type="EMBL" id="NML27895.1"/>
    </source>
</evidence>
<evidence type="ECO:0000256" key="1">
    <source>
        <dbReference type="ARBA" id="ARBA00009437"/>
    </source>
</evidence>
<evidence type="ECO:0000256" key="2">
    <source>
        <dbReference type="ARBA" id="ARBA00023015"/>
    </source>
</evidence>
<comment type="similarity">
    <text evidence="1">Belongs to the LysR transcriptional regulatory family.</text>
</comment>
<dbReference type="GO" id="GO:0003677">
    <property type="term" value="F:DNA binding"/>
    <property type="evidence" value="ECO:0007669"/>
    <property type="project" value="UniProtKB-KW"/>
</dbReference>
<evidence type="ECO:0000259" key="5">
    <source>
        <dbReference type="PROSITE" id="PS50931"/>
    </source>
</evidence>
<protein>
    <submittedName>
        <fullName evidence="6">LysR family transcriptional regulator</fullName>
    </submittedName>
</protein>
<dbReference type="PROSITE" id="PS50931">
    <property type="entry name" value="HTH_LYSR"/>
    <property type="match status" value="1"/>
</dbReference>
<feature type="domain" description="HTH lysR-type" evidence="5">
    <location>
        <begin position="8"/>
        <end position="65"/>
    </location>
</feature>
<dbReference type="CDD" id="cd08417">
    <property type="entry name" value="PBP2_Nitroaromatics_like"/>
    <property type="match status" value="1"/>
</dbReference>
<keyword evidence="7" id="KW-1185">Reference proteome</keyword>
<dbReference type="InterPro" id="IPR005119">
    <property type="entry name" value="LysR_subst-bd"/>
</dbReference>
<sequence length="308" mass="33991">MSMRPDLLDLNLLRVLRTVYATRNVTKAAQALFTTQSAVSNALRRLRERLDDPLFIRGADGMVPTALVQALIGPIESGLGGIEAALRDTRAFDPRTSDRLFRLLGNDLAQMVFVPPLLRHLAGVAPDIRLETVDCPLEEARHAMSEGMIDLAVGNWPEIGSDYRRHDLFTETFVVLMSQSNPLAEGALTVSDYLAARHVDYRPGGDSYPVLMRALDSLLLERNAGRHIVFTAKHGLGLASVIADTDMLLTIPGRLAASMTARIDALVARPFPYPTPPFTISAQWHVRSDHDPAVCWFREQLVLLFSDG</sequence>
<dbReference type="InterPro" id="IPR037402">
    <property type="entry name" value="YidZ_PBP2"/>
</dbReference>
<evidence type="ECO:0000313" key="7">
    <source>
        <dbReference type="Proteomes" id="UP000580043"/>
    </source>
</evidence>
<gene>
    <name evidence="6" type="ORF">HHL15_19230</name>
</gene>
<accession>A0A848GAH6</accession>
<dbReference type="Gene3D" id="3.40.190.10">
    <property type="entry name" value="Periplasmic binding protein-like II"/>
    <property type="match status" value="2"/>
</dbReference>
<reference evidence="6 7" key="1">
    <citation type="submission" date="2020-04" db="EMBL/GenBank/DDBJ databases">
        <title>Zoogloea sp. G-4-1-14 isolated from soil.</title>
        <authorList>
            <person name="Dahal R.H."/>
        </authorList>
    </citation>
    <scope>NUCLEOTIDE SEQUENCE [LARGE SCALE GENOMIC DNA]</scope>
    <source>
        <strain evidence="6 7">G-4-1-14</strain>
    </source>
</reference>
<dbReference type="Gene3D" id="1.10.10.10">
    <property type="entry name" value="Winged helix-like DNA-binding domain superfamily/Winged helix DNA-binding domain"/>
    <property type="match status" value="1"/>
</dbReference>
<dbReference type="SUPFAM" id="SSF53850">
    <property type="entry name" value="Periplasmic binding protein-like II"/>
    <property type="match status" value="1"/>
</dbReference>
<dbReference type="InterPro" id="IPR036388">
    <property type="entry name" value="WH-like_DNA-bd_sf"/>
</dbReference>
<dbReference type="Proteomes" id="UP000580043">
    <property type="component" value="Unassembled WGS sequence"/>
</dbReference>